<dbReference type="GO" id="GO:0034164">
    <property type="term" value="P:negative regulation of toll-like receptor 9 signaling pathway"/>
    <property type="evidence" value="ECO:0007669"/>
    <property type="project" value="TreeGrafter"/>
</dbReference>
<feature type="compositionally biased region" description="Basic and acidic residues" evidence="1">
    <location>
        <begin position="436"/>
        <end position="445"/>
    </location>
</feature>
<evidence type="ECO:0000259" key="3">
    <source>
        <dbReference type="Pfam" id="PF02893"/>
    </source>
</evidence>
<sequence>MQIFDLLKKNFDLVSMIADIDRPDAISLRAEGHSRQSTPSNIRRRQSRSVEPHTDINRKRSQSIAVPKLLLSGVELVNAPGYSNFDHIPQESPSWSSNLRKDLKSFYFDVMDAFSETNEDLKTKRPTSPTRLSATTLKRDIGRCLTESHSCFEALAGINDLFIWKNPIATLSIFAVYMYSVYKGWLASLVLGLVLLQLIFNFLATQKKIDLGLQFVPRKQLQVIKFELSGIQLVFDVARRVQLLLTILANLLEKIKNLFMWERPEVTFKFFLLVLAFFVNSVIFSNNAYFIGIGFLIGGRAFLTNYLYHRFPKMQKLFDVFVYFWDRVPSEMEKKKRLGSRIKKSGSTPMLRKESTSIDSMENINLLKKDHELNHAGNSTFYISSQELRRRSIGFIPMPKSRSSSPLPQKHRMLSPFSSTGSNFLDSKLDHGFYLDSDRSDRSDKSEEEASLGTSRSLTSDSSYDDNIHITRPCFFVDKEKVFSGGMAEGDIVLGDNKLTFHPKEAYRSFENVLNFPFNEISKIKKIKLARTFNFLPGKTKGIEVYLNYQIKPLQFVGIVKRDEFYEIALETARIAGFDIGHDEG</sequence>
<evidence type="ECO:0000313" key="4">
    <source>
        <dbReference type="Proteomes" id="UP000887540"/>
    </source>
</evidence>
<feature type="transmembrane region" description="Helical" evidence="2">
    <location>
        <begin position="185"/>
        <end position="204"/>
    </location>
</feature>
<dbReference type="PANTHER" id="PTHR37402:SF1">
    <property type="entry name" value="GRAM DOMAIN-CONTAINING PROTEIN 4"/>
    <property type="match status" value="1"/>
</dbReference>
<feature type="compositionally biased region" description="Basic and acidic residues" evidence="1">
    <location>
        <begin position="48"/>
        <end position="58"/>
    </location>
</feature>
<dbReference type="AlphaFoldDB" id="A0A914C3E0"/>
<organism evidence="4 5">
    <name type="scientific">Acrobeloides nanus</name>
    <dbReference type="NCBI Taxonomy" id="290746"/>
    <lineage>
        <taxon>Eukaryota</taxon>
        <taxon>Metazoa</taxon>
        <taxon>Ecdysozoa</taxon>
        <taxon>Nematoda</taxon>
        <taxon>Chromadorea</taxon>
        <taxon>Rhabditida</taxon>
        <taxon>Tylenchina</taxon>
        <taxon>Cephalobomorpha</taxon>
        <taxon>Cephaloboidea</taxon>
        <taxon>Cephalobidae</taxon>
        <taxon>Acrobeloides</taxon>
    </lineage>
</organism>
<dbReference type="GO" id="GO:0006915">
    <property type="term" value="P:apoptotic process"/>
    <property type="evidence" value="ECO:0007669"/>
    <property type="project" value="InterPro"/>
</dbReference>
<keyword evidence="2" id="KW-0812">Transmembrane</keyword>
<keyword evidence="2" id="KW-1133">Transmembrane helix</keyword>
<dbReference type="WBParaSite" id="ACRNAN_Path_199.g719.t1">
    <property type="protein sequence ID" value="ACRNAN_Path_199.g719.t1"/>
    <property type="gene ID" value="ACRNAN_Path_199.g719"/>
</dbReference>
<dbReference type="Proteomes" id="UP000887540">
    <property type="component" value="Unplaced"/>
</dbReference>
<evidence type="ECO:0000256" key="1">
    <source>
        <dbReference type="SAM" id="MobiDB-lite"/>
    </source>
</evidence>
<dbReference type="PANTHER" id="PTHR37402">
    <property type="entry name" value="GRAM DOMAIN-CONTAINING PROTEIN 4"/>
    <property type="match status" value="1"/>
</dbReference>
<proteinExistence type="predicted"/>
<dbReference type="Pfam" id="PF02893">
    <property type="entry name" value="GRAM"/>
    <property type="match status" value="1"/>
</dbReference>
<dbReference type="InterPro" id="IPR037847">
    <property type="entry name" value="GRAMDC4"/>
</dbReference>
<keyword evidence="4" id="KW-1185">Reference proteome</keyword>
<reference evidence="5" key="1">
    <citation type="submission" date="2022-11" db="UniProtKB">
        <authorList>
            <consortium name="WormBaseParasite"/>
        </authorList>
    </citation>
    <scope>IDENTIFICATION</scope>
</reference>
<accession>A0A914C3E0</accession>
<protein>
    <submittedName>
        <fullName evidence="5">GRAM domain-containing protein</fullName>
    </submittedName>
</protein>
<keyword evidence="2" id="KW-0472">Membrane</keyword>
<feature type="region of interest" description="Disordered" evidence="1">
    <location>
        <begin position="30"/>
        <end position="58"/>
    </location>
</feature>
<dbReference type="InterPro" id="IPR004182">
    <property type="entry name" value="GRAM"/>
</dbReference>
<feature type="region of interest" description="Disordered" evidence="1">
    <location>
        <begin position="436"/>
        <end position="460"/>
    </location>
</feature>
<evidence type="ECO:0000256" key="2">
    <source>
        <dbReference type="SAM" id="Phobius"/>
    </source>
</evidence>
<feature type="transmembrane region" description="Helical" evidence="2">
    <location>
        <begin position="266"/>
        <end position="283"/>
    </location>
</feature>
<evidence type="ECO:0000313" key="5">
    <source>
        <dbReference type="WBParaSite" id="ACRNAN_Path_199.g719.t1"/>
    </source>
</evidence>
<feature type="domain" description="GRAM" evidence="3">
    <location>
        <begin position="465"/>
        <end position="572"/>
    </location>
</feature>
<name>A0A914C3E0_9BILA</name>